<dbReference type="KEGG" id="ftj:FTUN_1323"/>
<evidence type="ECO:0000256" key="4">
    <source>
        <dbReference type="ARBA" id="ARBA00023163"/>
    </source>
</evidence>
<dbReference type="EMBL" id="CP053452">
    <property type="protein sequence ID" value="QJW93812.1"/>
    <property type="molecule type" value="Genomic_DNA"/>
</dbReference>
<evidence type="ECO:0000259" key="6">
    <source>
        <dbReference type="Pfam" id="PF08281"/>
    </source>
</evidence>
<protein>
    <recommendedName>
        <fullName evidence="9">RNA polymerase sigma factor 70 region 4 type 2 domain-containing protein</fullName>
    </recommendedName>
</protein>
<gene>
    <name evidence="7" type="ORF">FTUN_1323</name>
</gene>
<dbReference type="AlphaFoldDB" id="A0A6M5YLD9"/>
<sequence>MGADPEPDLIGPHRGYLTAVARFQLAARPWLAARLDASDLAQQVMLKAHAARGEFRGRTAAEAVAWLRQILARTLANELRAHAQAKRDVGAERSLEADLGASSCRLDAWLAADQTSPSERAVMHERAAALAAAVEQLPPDQRDIVLWKHCEGLSLAAIVARTGRTPAAVAGALRRGLERLRELMSESDPS</sequence>
<dbReference type="Pfam" id="PF08281">
    <property type="entry name" value="Sigma70_r4_2"/>
    <property type="match status" value="1"/>
</dbReference>
<feature type="domain" description="RNA polymerase sigma factor 70 region 4 type 2" evidence="6">
    <location>
        <begin position="129"/>
        <end position="180"/>
    </location>
</feature>
<dbReference type="Gene3D" id="1.10.1740.10">
    <property type="match status" value="1"/>
</dbReference>
<keyword evidence="8" id="KW-1185">Reference proteome</keyword>
<dbReference type="InterPro" id="IPR007627">
    <property type="entry name" value="RNA_pol_sigma70_r2"/>
</dbReference>
<proteinExistence type="inferred from homology"/>
<dbReference type="InterPro" id="IPR013325">
    <property type="entry name" value="RNA_pol_sigma_r2"/>
</dbReference>
<dbReference type="SUPFAM" id="SSF88946">
    <property type="entry name" value="Sigma2 domain of RNA polymerase sigma factors"/>
    <property type="match status" value="1"/>
</dbReference>
<keyword evidence="2" id="KW-0805">Transcription regulation</keyword>
<dbReference type="InterPro" id="IPR014284">
    <property type="entry name" value="RNA_pol_sigma-70_dom"/>
</dbReference>
<name>A0A6M5YLD9_9BACT</name>
<reference evidence="8" key="1">
    <citation type="submission" date="2020-05" db="EMBL/GenBank/DDBJ databases">
        <title>Frigoriglobus tundricola gen. nov., sp. nov., a psychrotolerant cellulolytic planctomycete of the family Gemmataceae with two divergent copies of 16S rRNA gene.</title>
        <authorList>
            <person name="Kulichevskaya I.S."/>
            <person name="Ivanova A.A."/>
            <person name="Naumoff D.G."/>
            <person name="Beletsky A.V."/>
            <person name="Rijpstra W.I.C."/>
            <person name="Sinninghe Damste J.S."/>
            <person name="Mardanov A.V."/>
            <person name="Ravin N.V."/>
            <person name="Dedysh S.N."/>
        </authorList>
    </citation>
    <scope>NUCLEOTIDE SEQUENCE [LARGE SCALE GENOMIC DNA]</scope>
    <source>
        <strain evidence="8">PL17</strain>
    </source>
</reference>
<dbReference type="Gene3D" id="1.10.10.10">
    <property type="entry name" value="Winged helix-like DNA-binding domain superfamily/Winged helix DNA-binding domain"/>
    <property type="match status" value="1"/>
</dbReference>
<evidence type="ECO:0000313" key="7">
    <source>
        <dbReference type="EMBL" id="QJW93812.1"/>
    </source>
</evidence>
<evidence type="ECO:0000259" key="5">
    <source>
        <dbReference type="Pfam" id="PF04542"/>
    </source>
</evidence>
<evidence type="ECO:0008006" key="9">
    <source>
        <dbReference type="Google" id="ProtNLM"/>
    </source>
</evidence>
<evidence type="ECO:0000313" key="8">
    <source>
        <dbReference type="Proteomes" id="UP000503447"/>
    </source>
</evidence>
<feature type="domain" description="RNA polymerase sigma-70 region 2" evidence="5">
    <location>
        <begin position="28"/>
        <end position="83"/>
    </location>
</feature>
<dbReference type="NCBIfam" id="TIGR02937">
    <property type="entry name" value="sigma70-ECF"/>
    <property type="match status" value="1"/>
</dbReference>
<evidence type="ECO:0000256" key="3">
    <source>
        <dbReference type="ARBA" id="ARBA00023082"/>
    </source>
</evidence>
<dbReference type="GO" id="GO:0003677">
    <property type="term" value="F:DNA binding"/>
    <property type="evidence" value="ECO:0007669"/>
    <property type="project" value="InterPro"/>
</dbReference>
<comment type="similarity">
    <text evidence="1">Belongs to the sigma-70 factor family. ECF subfamily.</text>
</comment>
<dbReference type="InterPro" id="IPR013249">
    <property type="entry name" value="RNA_pol_sigma70_r4_t2"/>
</dbReference>
<dbReference type="Pfam" id="PF04542">
    <property type="entry name" value="Sigma70_r2"/>
    <property type="match status" value="1"/>
</dbReference>
<organism evidence="7 8">
    <name type="scientific">Frigoriglobus tundricola</name>
    <dbReference type="NCBI Taxonomy" id="2774151"/>
    <lineage>
        <taxon>Bacteria</taxon>
        <taxon>Pseudomonadati</taxon>
        <taxon>Planctomycetota</taxon>
        <taxon>Planctomycetia</taxon>
        <taxon>Gemmatales</taxon>
        <taxon>Gemmataceae</taxon>
        <taxon>Frigoriglobus</taxon>
    </lineage>
</organism>
<dbReference type="SUPFAM" id="SSF88659">
    <property type="entry name" value="Sigma3 and sigma4 domains of RNA polymerase sigma factors"/>
    <property type="match status" value="1"/>
</dbReference>
<evidence type="ECO:0000256" key="1">
    <source>
        <dbReference type="ARBA" id="ARBA00010641"/>
    </source>
</evidence>
<accession>A0A6M5YLD9</accession>
<dbReference type="RefSeq" id="WP_171469938.1">
    <property type="nucleotide sequence ID" value="NZ_CP053452.2"/>
</dbReference>
<dbReference type="GO" id="GO:0016987">
    <property type="term" value="F:sigma factor activity"/>
    <property type="evidence" value="ECO:0007669"/>
    <property type="project" value="UniProtKB-KW"/>
</dbReference>
<dbReference type="GO" id="GO:0006352">
    <property type="term" value="P:DNA-templated transcription initiation"/>
    <property type="evidence" value="ECO:0007669"/>
    <property type="project" value="InterPro"/>
</dbReference>
<keyword evidence="4" id="KW-0804">Transcription</keyword>
<dbReference type="PANTHER" id="PTHR43133">
    <property type="entry name" value="RNA POLYMERASE ECF-TYPE SIGMA FACTO"/>
    <property type="match status" value="1"/>
</dbReference>
<evidence type="ECO:0000256" key="2">
    <source>
        <dbReference type="ARBA" id="ARBA00023015"/>
    </source>
</evidence>
<dbReference type="PANTHER" id="PTHR43133:SF51">
    <property type="entry name" value="RNA POLYMERASE SIGMA FACTOR"/>
    <property type="match status" value="1"/>
</dbReference>
<dbReference type="InterPro" id="IPR039425">
    <property type="entry name" value="RNA_pol_sigma-70-like"/>
</dbReference>
<dbReference type="Proteomes" id="UP000503447">
    <property type="component" value="Chromosome"/>
</dbReference>
<dbReference type="InterPro" id="IPR036388">
    <property type="entry name" value="WH-like_DNA-bd_sf"/>
</dbReference>
<keyword evidence="3" id="KW-0731">Sigma factor</keyword>
<dbReference type="InterPro" id="IPR013324">
    <property type="entry name" value="RNA_pol_sigma_r3/r4-like"/>
</dbReference>